<dbReference type="AlphaFoldDB" id="A0A9W9TCX2"/>
<dbReference type="GeneID" id="83174388"/>
<accession>A0A9W9TCX2</accession>
<organism evidence="1 2">
    <name type="scientific">Penicillium cinerascens</name>
    <dbReference type="NCBI Taxonomy" id="70096"/>
    <lineage>
        <taxon>Eukaryota</taxon>
        <taxon>Fungi</taxon>
        <taxon>Dikarya</taxon>
        <taxon>Ascomycota</taxon>
        <taxon>Pezizomycotina</taxon>
        <taxon>Eurotiomycetes</taxon>
        <taxon>Eurotiomycetidae</taxon>
        <taxon>Eurotiales</taxon>
        <taxon>Aspergillaceae</taxon>
        <taxon>Penicillium</taxon>
    </lineage>
</organism>
<keyword evidence="2" id="KW-1185">Reference proteome</keyword>
<reference evidence="1" key="2">
    <citation type="journal article" date="2023" name="IMA Fungus">
        <title>Comparative genomic study of the Penicillium genus elucidates a diverse pangenome and 15 lateral gene transfer events.</title>
        <authorList>
            <person name="Petersen C."/>
            <person name="Sorensen T."/>
            <person name="Nielsen M.R."/>
            <person name="Sondergaard T.E."/>
            <person name="Sorensen J.L."/>
            <person name="Fitzpatrick D.A."/>
            <person name="Frisvad J.C."/>
            <person name="Nielsen K.L."/>
        </authorList>
    </citation>
    <scope>NUCLEOTIDE SEQUENCE</scope>
    <source>
        <strain evidence="1">IBT 15544</strain>
    </source>
</reference>
<proteinExistence type="predicted"/>
<evidence type="ECO:0000313" key="1">
    <source>
        <dbReference type="EMBL" id="KAJ5217926.1"/>
    </source>
</evidence>
<gene>
    <name evidence="1" type="ORF">N7498_000025</name>
</gene>
<protein>
    <submittedName>
        <fullName evidence="1">Uncharacterized protein</fullName>
    </submittedName>
</protein>
<name>A0A9W9TCX2_9EURO</name>
<comment type="caution">
    <text evidence="1">The sequence shown here is derived from an EMBL/GenBank/DDBJ whole genome shotgun (WGS) entry which is preliminary data.</text>
</comment>
<dbReference type="RefSeq" id="XP_058312499.1">
    <property type="nucleotide sequence ID" value="XM_058447088.1"/>
</dbReference>
<dbReference type="EMBL" id="JAPQKR010000004">
    <property type="protein sequence ID" value="KAJ5217926.1"/>
    <property type="molecule type" value="Genomic_DNA"/>
</dbReference>
<evidence type="ECO:0000313" key="2">
    <source>
        <dbReference type="Proteomes" id="UP001150904"/>
    </source>
</evidence>
<reference evidence="1" key="1">
    <citation type="submission" date="2022-12" db="EMBL/GenBank/DDBJ databases">
        <authorList>
            <person name="Petersen C."/>
        </authorList>
    </citation>
    <scope>NUCLEOTIDE SEQUENCE</scope>
    <source>
        <strain evidence="1">IBT 15544</strain>
    </source>
</reference>
<dbReference type="Proteomes" id="UP001150904">
    <property type="component" value="Unassembled WGS sequence"/>
</dbReference>
<sequence>MAIHAARRIQGLAPPAGAVGLLYAAAAQAEGCKNEVIADIDHAIYQVPKRKPMSLDASKDIAREI</sequence>